<name>A0A936NAC8_9ACTN</name>
<proteinExistence type="predicted"/>
<sequence>MGIPVIYDDGRIACDEHCVHIRWYYLWGHKRIPYSSLSAVTRRRMTRLRGRWRIWGSGDFRHFYNLDGTRPRKTWALDLEVGKWPIPVITPDDPDRVEQILRVRMPSATR</sequence>
<dbReference type="Proteomes" id="UP000727993">
    <property type="component" value="Unassembled WGS sequence"/>
</dbReference>
<gene>
    <name evidence="1" type="ORF">IPN02_00850</name>
</gene>
<evidence type="ECO:0000313" key="1">
    <source>
        <dbReference type="EMBL" id="MBK9295432.1"/>
    </source>
</evidence>
<evidence type="ECO:0000313" key="2">
    <source>
        <dbReference type="Proteomes" id="UP000727993"/>
    </source>
</evidence>
<dbReference type="AlphaFoldDB" id="A0A936NAC8"/>
<accession>A0A936NAC8</accession>
<protein>
    <submittedName>
        <fullName evidence="1">Uncharacterized protein</fullName>
    </submittedName>
</protein>
<comment type="caution">
    <text evidence="1">The sequence shown here is derived from an EMBL/GenBank/DDBJ whole genome shotgun (WGS) entry which is preliminary data.</text>
</comment>
<organism evidence="1 2">
    <name type="scientific">Candidatus Neomicrothrix subdominans</name>
    <dbReference type="NCBI Taxonomy" id="2954438"/>
    <lineage>
        <taxon>Bacteria</taxon>
        <taxon>Bacillati</taxon>
        <taxon>Actinomycetota</taxon>
        <taxon>Acidimicrobiia</taxon>
        <taxon>Acidimicrobiales</taxon>
        <taxon>Microthrixaceae</taxon>
        <taxon>Candidatus Neomicrothrix</taxon>
    </lineage>
</organism>
<dbReference type="EMBL" id="JADJZA010000001">
    <property type="protein sequence ID" value="MBK9295432.1"/>
    <property type="molecule type" value="Genomic_DNA"/>
</dbReference>
<reference evidence="1 2" key="1">
    <citation type="submission" date="2020-10" db="EMBL/GenBank/DDBJ databases">
        <title>Connecting structure to function with the recovery of over 1000 high-quality activated sludge metagenome-assembled genomes encoding full-length rRNA genes using long-read sequencing.</title>
        <authorList>
            <person name="Singleton C.M."/>
            <person name="Petriglieri F."/>
            <person name="Kristensen J.M."/>
            <person name="Kirkegaard R.H."/>
            <person name="Michaelsen T.Y."/>
            <person name="Andersen M.H."/>
            <person name="Karst S.M."/>
            <person name="Dueholm M.S."/>
            <person name="Nielsen P.H."/>
            <person name="Albertsen M."/>
        </authorList>
    </citation>
    <scope>NUCLEOTIDE SEQUENCE [LARGE SCALE GENOMIC DNA]</scope>
    <source>
        <strain evidence="1">Lyne_18-Q3-R50-59_MAXAC.006</strain>
    </source>
</reference>